<dbReference type="InterPro" id="IPR052356">
    <property type="entry name" value="Thiol_S-MT"/>
</dbReference>
<feature type="domain" description="Methyltransferase type 11" evidence="1">
    <location>
        <begin position="51"/>
        <end position="143"/>
    </location>
</feature>
<reference evidence="2 3" key="1">
    <citation type="submission" date="2023-03" db="EMBL/GenBank/DDBJ databases">
        <title>Draft genome sequence of Streptomyces sp. RB6PN23 isolated from peat swamp forest in Thailand.</title>
        <authorList>
            <person name="Klaysubun C."/>
            <person name="Duangmal K."/>
        </authorList>
    </citation>
    <scope>NUCLEOTIDE SEQUENCE [LARGE SCALE GENOMIC DNA]</scope>
    <source>
        <strain evidence="2 3">RB6PN23</strain>
    </source>
</reference>
<organism evidence="2 3">
    <name type="scientific">Streptomyces silvisoli</name>
    <dbReference type="NCBI Taxonomy" id="3034235"/>
    <lineage>
        <taxon>Bacteria</taxon>
        <taxon>Bacillati</taxon>
        <taxon>Actinomycetota</taxon>
        <taxon>Actinomycetes</taxon>
        <taxon>Kitasatosporales</taxon>
        <taxon>Streptomycetaceae</taxon>
        <taxon>Streptomyces</taxon>
    </lineage>
</organism>
<accession>A0ABT5ZPR8</accession>
<evidence type="ECO:0000313" key="3">
    <source>
        <dbReference type="Proteomes" id="UP001216579"/>
    </source>
</evidence>
<dbReference type="SUPFAM" id="SSF53335">
    <property type="entry name" value="S-adenosyl-L-methionine-dependent methyltransferases"/>
    <property type="match status" value="1"/>
</dbReference>
<dbReference type="Pfam" id="PF08241">
    <property type="entry name" value="Methyltransf_11"/>
    <property type="match status" value="1"/>
</dbReference>
<dbReference type="CDD" id="cd02440">
    <property type="entry name" value="AdoMet_MTases"/>
    <property type="match status" value="1"/>
</dbReference>
<dbReference type="RefSeq" id="WP_269857291.1">
    <property type="nucleotide sequence ID" value="NZ_JARJBC010000014.1"/>
</dbReference>
<comment type="caution">
    <text evidence="2">The sequence shown here is derived from an EMBL/GenBank/DDBJ whole genome shotgun (WGS) entry which is preliminary data.</text>
</comment>
<dbReference type="Proteomes" id="UP001216579">
    <property type="component" value="Unassembled WGS sequence"/>
</dbReference>
<dbReference type="EMBL" id="JARJBC010000014">
    <property type="protein sequence ID" value="MDF3291825.1"/>
    <property type="molecule type" value="Genomic_DNA"/>
</dbReference>
<evidence type="ECO:0000259" key="1">
    <source>
        <dbReference type="Pfam" id="PF08241"/>
    </source>
</evidence>
<keyword evidence="2" id="KW-0808">Transferase</keyword>
<dbReference type="Gene3D" id="3.40.50.150">
    <property type="entry name" value="Vaccinia Virus protein VP39"/>
    <property type="match status" value="1"/>
</dbReference>
<keyword evidence="3" id="KW-1185">Reference proteome</keyword>
<dbReference type="PANTHER" id="PTHR45036">
    <property type="entry name" value="METHYLTRANSFERASE LIKE 7B"/>
    <property type="match status" value="1"/>
</dbReference>
<dbReference type="InterPro" id="IPR029063">
    <property type="entry name" value="SAM-dependent_MTases_sf"/>
</dbReference>
<sequence>MSALTRAPREAVHHPVFARFYVRWAAVAEERLELARHRRELLAGLSGRVIEIGAGSGANFRHYPAAVCEVVATEPERLLRRAAADAASRVEVPVDVVPAAAEALPVKSEAFDAAVACLVLCSVRDQRRALAELRRVVRPGGELRLLEHVRSTGRGMAAAQWAVDHTFWPLLFGGCHTGRDTLAQVTAAGFELGTVRRLKVPDGPIPFPSTPHVLCVARRA</sequence>
<dbReference type="PANTHER" id="PTHR45036:SF1">
    <property type="entry name" value="METHYLTRANSFERASE LIKE 7A"/>
    <property type="match status" value="1"/>
</dbReference>
<protein>
    <submittedName>
        <fullName evidence="2">Class I SAM-dependent methyltransferase</fullName>
    </submittedName>
</protein>
<evidence type="ECO:0000313" key="2">
    <source>
        <dbReference type="EMBL" id="MDF3291825.1"/>
    </source>
</evidence>
<keyword evidence="2" id="KW-0489">Methyltransferase</keyword>
<name>A0ABT5ZPR8_9ACTN</name>
<dbReference type="GO" id="GO:0008168">
    <property type="term" value="F:methyltransferase activity"/>
    <property type="evidence" value="ECO:0007669"/>
    <property type="project" value="UniProtKB-KW"/>
</dbReference>
<gene>
    <name evidence="2" type="ORF">P3G67_21855</name>
</gene>
<dbReference type="InterPro" id="IPR013216">
    <property type="entry name" value="Methyltransf_11"/>
</dbReference>
<dbReference type="GO" id="GO:0032259">
    <property type="term" value="P:methylation"/>
    <property type="evidence" value="ECO:0007669"/>
    <property type="project" value="UniProtKB-KW"/>
</dbReference>
<proteinExistence type="predicted"/>